<dbReference type="InterPro" id="IPR029052">
    <property type="entry name" value="Metallo-depent_PP-like"/>
</dbReference>
<comment type="catalytic activity">
    <reaction evidence="2">
        <text>a nucleoside 2',3'-cyclic phosphate + H2O = a nucleoside 3'-phosphate + H(+)</text>
        <dbReference type="Rhea" id="RHEA:19621"/>
        <dbReference type="ChEBI" id="CHEBI:15377"/>
        <dbReference type="ChEBI" id="CHEBI:15378"/>
        <dbReference type="ChEBI" id="CHEBI:66949"/>
        <dbReference type="ChEBI" id="CHEBI:66954"/>
        <dbReference type="EC" id="3.1.4.16"/>
    </reaction>
</comment>
<dbReference type="Pfam" id="PF02872">
    <property type="entry name" value="5_nucleotid_C"/>
    <property type="match status" value="1"/>
</dbReference>
<feature type="domain" description="5'-Nucleotidase C-terminal" evidence="13">
    <location>
        <begin position="325"/>
        <end position="480"/>
    </location>
</feature>
<keyword evidence="6" id="KW-0479">Metal-binding</keyword>
<dbReference type="PRINTS" id="PR01607">
    <property type="entry name" value="APYRASEFAMLY"/>
</dbReference>
<dbReference type="Pfam" id="PF00149">
    <property type="entry name" value="Metallophos"/>
    <property type="match status" value="1"/>
</dbReference>
<evidence type="ECO:0000256" key="5">
    <source>
        <dbReference type="ARBA" id="ARBA00006654"/>
    </source>
</evidence>
<evidence type="ECO:0000313" key="14">
    <source>
        <dbReference type="EMBL" id="MEY8443098.1"/>
    </source>
</evidence>
<dbReference type="EMBL" id="JBCLSH010000005">
    <property type="protein sequence ID" value="MEY8443098.1"/>
    <property type="molecule type" value="Genomic_DNA"/>
</dbReference>
<dbReference type="Proteomes" id="UP001565283">
    <property type="component" value="Unassembled WGS sequence"/>
</dbReference>
<evidence type="ECO:0000256" key="9">
    <source>
        <dbReference type="ARBA" id="ARBA00022801"/>
    </source>
</evidence>
<organism evidence="14 15">
    <name type="scientific">Lactococcus ileimucosae</name>
    <dbReference type="NCBI Taxonomy" id="2941329"/>
    <lineage>
        <taxon>Bacteria</taxon>
        <taxon>Bacillati</taxon>
        <taxon>Bacillota</taxon>
        <taxon>Bacilli</taxon>
        <taxon>Lactobacillales</taxon>
        <taxon>Streptococcaceae</taxon>
        <taxon>Lactococcus</taxon>
    </lineage>
</organism>
<comment type="caution">
    <text evidence="14">The sequence shown here is derived from an EMBL/GenBank/DDBJ whole genome shotgun (WGS) entry which is preliminary data.</text>
</comment>
<dbReference type="GO" id="GO:0008253">
    <property type="term" value="F:5'-nucleotidase activity"/>
    <property type="evidence" value="ECO:0007669"/>
    <property type="project" value="UniProtKB-EC"/>
</dbReference>
<dbReference type="EC" id="3.1.-.-" evidence="14"/>
<dbReference type="InterPro" id="IPR036907">
    <property type="entry name" value="5'-Nucleotdase_C_sf"/>
</dbReference>
<dbReference type="InterPro" id="IPR006146">
    <property type="entry name" value="5'-Nucleotdase_CS"/>
</dbReference>
<dbReference type="SUPFAM" id="SSF55816">
    <property type="entry name" value="5'-nucleotidase (syn. UDP-sugar hydrolase), C-terminal domain"/>
    <property type="match status" value="1"/>
</dbReference>
<dbReference type="InterPro" id="IPR041827">
    <property type="entry name" value="CpdB_N"/>
</dbReference>
<protein>
    <submittedName>
        <fullName evidence="14">Bifunctional metallophosphatase/5'-nucleotidase</fullName>
        <ecNumber evidence="14">3.1.-.-</ecNumber>
        <ecNumber evidence="14">3.1.3.5</ecNumber>
    </submittedName>
</protein>
<gene>
    <name evidence="14" type="ORF">AALA52_02395</name>
</gene>
<comment type="catalytic activity">
    <reaction evidence="1">
        <text>a ribonucleoside 3'-phosphate + H2O = a ribonucleoside + phosphate</text>
        <dbReference type="Rhea" id="RHEA:10144"/>
        <dbReference type="ChEBI" id="CHEBI:13197"/>
        <dbReference type="ChEBI" id="CHEBI:15377"/>
        <dbReference type="ChEBI" id="CHEBI:18254"/>
        <dbReference type="ChEBI" id="CHEBI:43474"/>
        <dbReference type="EC" id="3.1.3.6"/>
    </reaction>
</comment>
<dbReference type="PANTHER" id="PTHR11575">
    <property type="entry name" value="5'-NUCLEOTIDASE-RELATED"/>
    <property type="match status" value="1"/>
</dbReference>
<evidence type="ECO:0000256" key="2">
    <source>
        <dbReference type="ARBA" id="ARBA00001730"/>
    </source>
</evidence>
<dbReference type="CDD" id="cd07410">
    <property type="entry name" value="MPP_CpdB_N"/>
    <property type="match status" value="1"/>
</dbReference>
<evidence type="ECO:0000256" key="1">
    <source>
        <dbReference type="ARBA" id="ARBA00000527"/>
    </source>
</evidence>
<evidence type="ECO:0000256" key="8">
    <source>
        <dbReference type="ARBA" id="ARBA00022741"/>
    </source>
</evidence>
<evidence type="ECO:0000256" key="6">
    <source>
        <dbReference type="ARBA" id="ARBA00022723"/>
    </source>
</evidence>
<dbReference type="PROSITE" id="PS00786">
    <property type="entry name" value="5_NUCLEOTIDASE_2"/>
    <property type="match status" value="1"/>
</dbReference>
<sequence>MKIRILETSDMHGFVLASNYTERQMNLPFGMTKVRSVMRKIEEEATKDDIILKVDNGDILQGSALAYYMAKQSSNGVVDLTAVTNSFDYDLGLLGNHEFNYGIDYLKDYVANVDYPILAANVLDKENKPAFGQAYKIIEKKGVKIAVLGLLTQYIPHWEQPKTIKGLTFKSIVETAKKYLPQLREEADVVIVAYHGGFERNLETGEPEEALTGENEGYQLLKECGQWIDAFVTGHQHREIAQSVLGVPSVQPGYRGANLAEIILELEENKNIIDSETRLHPVGDFAEDAEVLSLISPVSNRAEDWLDQTMGRVSGDMRITDPMQVRVMEHPYIEFINKVQMESSGAKISGTALFNNEAKGFQESISMRDILTNYIYPNTLTVLRVTGEDLRGALEMSATYLFLDDEGRIVFNPKFINPKPQYYNYDMYEGIEYTIDLAQAEGSRIVELSFEGQPVEPEQELEIVVNQYRGVGGGNYSMFDKSKIVSEITVDMTELIGEYLEKHPVIEATSNQNFKVLQALKD</sequence>
<accession>A0ABV4D0L4</accession>
<proteinExistence type="inferred from homology"/>
<dbReference type="RefSeq" id="WP_369947883.1">
    <property type="nucleotide sequence ID" value="NZ_JBCLSH010000005.1"/>
</dbReference>
<evidence type="ECO:0000256" key="3">
    <source>
        <dbReference type="ARBA" id="ARBA00001968"/>
    </source>
</evidence>
<reference evidence="14 15" key="1">
    <citation type="submission" date="2024-03" db="EMBL/GenBank/DDBJ databases">
        <title>Mouse gut bacterial collection (mGBC) of GemPharmatech.</title>
        <authorList>
            <person name="He Y."/>
            <person name="Dong L."/>
            <person name="Wu D."/>
            <person name="Gao X."/>
            <person name="Lin Z."/>
        </authorList>
    </citation>
    <scope>NUCLEOTIDE SEQUENCE [LARGE SCALE GENOMIC DNA]</scope>
    <source>
        <strain evidence="14 15">61-15</strain>
    </source>
</reference>
<keyword evidence="10" id="KW-0511">Multifunctional enzyme</keyword>
<keyword evidence="15" id="KW-1185">Reference proteome</keyword>
<evidence type="ECO:0000256" key="10">
    <source>
        <dbReference type="ARBA" id="ARBA00023268"/>
    </source>
</evidence>
<feature type="domain" description="Calcineurin-like phosphoesterase" evidence="12">
    <location>
        <begin position="3"/>
        <end position="238"/>
    </location>
</feature>
<evidence type="ECO:0000259" key="12">
    <source>
        <dbReference type="Pfam" id="PF00149"/>
    </source>
</evidence>
<dbReference type="SUPFAM" id="SSF56300">
    <property type="entry name" value="Metallo-dependent phosphatases"/>
    <property type="match status" value="1"/>
</dbReference>
<dbReference type="InterPro" id="IPR008334">
    <property type="entry name" value="5'-Nucleotdase_C"/>
</dbReference>
<evidence type="ECO:0000256" key="4">
    <source>
        <dbReference type="ARBA" id="ARBA00004196"/>
    </source>
</evidence>
<comment type="similarity">
    <text evidence="5 11">Belongs to the 5'-nucleotidase family.</text>
</comment>
<evidence type="ECO:0000259" key="13">
    <source>
        <dbReference type="Pfam" id="PF02872"/>
    </source>
</evidence>
<evidence type="ECO:0000256" key="11">
    <source>
        <dbReference type="RuleBase" id="RU362119"/>
    </source>
</evidence>
<evidence type="ECO:0000313" key="15">
    <source>
        <dbReference type="Proteomes" id="UP001565283"/>
    </source>
</evidence>
<dbReference type="Gene3D" id="3.90.780.10">
    <property type="entry name" value="5'-Nucleotidase, C-terminal domain"/>
    <property type="match status" value="1"/>
</dbReference>
<keyword evidence="8 11" id="KW-0547">Nucleotide-binding</keyword>
<dbReference type="Gene3D" id="3.60.21.10">
    <property type="match status" value="1"/>
</dbReference>
<dbReference type="PANTHER" id="PTHR11575:SF6">
    <property type="entry name" value="2',3'-CYCLIC-NUCLEOTIDE 2'-PHOSPHODIESTERASE_3'-NUCLEOTIDASE"/>
    <property type="match status" value="1"/>
</dbReference>
<keyword evidence="9 11" id="KW-0378">Hydrolase</keyword>
<dbReference type="EC" id="3.1.3.5" evidence="14"/>
<dbReference type="InterPro" id="IPR006179">
    <property type="entry name" value="5_nucleotidase/apyrase"/>
</dbReference>
<evidence type="ECO:0000256" key="7">
    <source>
        <dbReference type="ARBA" id="ARBA00022729"/>
    </source>
</evidence>
<comment type="subcellular location">
    <subcellularLocation>
        <location evidence="4">Cell envelope</location>
    </subcellularLocation>
</comment>
<name>A0ABV4D0L4_9LACT</name>
<comment type="cofactor">
    <cofactor evidence="3">
        <name>a divalent metal cation</name>
        <dbReference type="ChEBI" id="CHEBI:60240"/>
    </cofactor>
</comment>
<keyword evidence="7" id="KW-0732">Signal</keyword>
<dbReference type="InterPro" id="IPR004843">
    <property type="entry name" value="Calcineurin-like_PHP"/>
</dbReference>